<feature type="transmembrane region" description="Helical" evidence="1">
    <location>
        <begin position="140"/>
        <end position="159"/>
    </location>
</feature>
<dbReference type="Proteomes" id="UP000886860">
    <property type="component" value="Unassembled WGS sequence"/>
</dbReference>
<evidence type="ECO:0000256" key="1">
    <source>
        <dbReference type="SAM" id="Phobius"/>
    </source>
</evidence>
<accession>A0A9D1GN02</accession>
<keyword evidence="1" id="KW-0472">Membrane</keyword>
<reference evidence="2" key="1">
    <citation type="submission" date="2020-10" db="EMBL/GenBank/DDBJ databases">
        <authorList>
            <person name="Gilroy R."/>
        </authorList>
    </citation>
    <scope>NUCLEOTIDE SEQUENCE</scope>
    <source>
        <strain evidence="2">CHK123-3438</strain>
    </source>
</reference>
<sequence>MQEALLLMTAAAGVMILMLAIILLVHKRMRRGEIVQATVHRVDLEDSDASDTIAVTLTYTFPWQGQTLEIRQRPRRGILPPMEGERQELRWDPISRRLRELPSGRSLVMPILIYAFVLSALTLAAGFAVVFIRSMEVTRIFPVFVLEVIGFFAFILWMARRQNRIFQEQMESGILQPVRAEFQGYTRQPGDDDPIDVPVYRCIWNGRAYRLETGSGRRPYRPGDVVILYRDRRDGSVTEAPKKYHPAHRAF</sequence>
<reference evidence="2" key="2">
    <citation type="journal article" date="2021" name="PeerJ">
        <title>Extensive microbial diversity within the chicken gut microbiome revealed by metagenomics and culture.</title>
        <authorList>
            <person name="Gilroy R."/>
            <person name="Ravi A."/>
            <person name="Getino M."/>
            <person name="Pursley I."/>
            <person name="Horton D.L."/>
            <person name="Alikhan N.F."/>
            <person name="Baker D."/>
            <person name="Gharbi K."/>
            <person name="Hall N."/>
            <person name="Watson M."/>
            <person name="Adriaenssens E.M."/>
            <person name="Foster-Nyarko E."/>
            <person name="Jarju S."/>
            <person name="Secka A."/>
            <person name="Antonio M."/>
            <person name="Oren A."/>
            <person name="Chaudhuri R.R."/>
            <person name="La Ragione R."/>
            <person name="Hildebrand F."/>
            <person name="Pallen M.J."/>
        </authorList>
    </citation>
    <scope>NUCLEOTIDE SEQUENCE</scope>
    <source>
        <strain evidence="2">CHK123-3438</strain>
    </source>
</reference>
<evidence type="ECO:0000313" key="2">
    <source>
        <dbReference type="EMBL" id="HIT43024.1"/>
    </source>
</evidence>
<gene>
    <name evidence="2" type="ORF">IAB60_13180</name>
</gene>
<name>A0A9D1GN02_9FIRM</name>
<organism evidence="2 3">
    <name type="scientific">Candidatus Caccovicinus merdipullorum</name>
    <dbReference type="NCBI Taxonomy" id="2840724"/>
    <lineage>
        <taxon>Bacteria</taxon>
        <taxon>Bacillati</taxon>
        <taxon>Bacillota</taxon>
        <taxon>Clostridia</taxon>
        <taxon>Eubacteriales</taxon>
        <taxon>Candidatus Caccovicinus</taxon>
    </lineage>
</organism>
<comment type="caution">
    <text evidence="2">The sequence shown here is derived from an EMBL/GenBank/DDBJ whole genome shotgun (WGS) entry which is preliminary data.</text>
</comment>
<keyword evidence="1" id="KW-1133">Transmembrane helix</keyword>
<feature type="transmembrane region" description="Helical" evidence="1">
    <location>
        <begin position="6"/>
        <end position="25"/>
    </location>
</feature>
<dbReference type="EMBL" id="DVKS01000219">
    <property type="protein sequence ID" value="HIT43024.1"/>
    <property type="molecule type" value="Genomic_DNA"/>
</dbReference>
<dbReference type="AlphaFoldDB" id="A0A9D1GN02"/>
<proteinExistence type="predicted"/>
<evidence type="ECO:0008006" key="4">
    <source>
        <dbReference type="Google" id="ProtNLM"/>
    </source>
</evidence>
<feature type="transmembrane region" description="Helical" evidence="1">
    <location>
        <begin position="107"/>
        <end position="134"/>
    </location>
</feature>
<protein>
    <recommendedName>
        <fullName evidence="4">DUF3592 domain-containing protein</fullName>
    </recommendedName>
</protein>
<keyword evidence="1" id="KW-0812">Transmembrane</keyword>
<evidence type="ECO:0000313" key="3">
    <source>
        <dbReference type="Proteomes" id="UP000886860"/>
    </source>
</evidence>